<dbReference type="AlphaFoldDB" id="A0A0B8QMC2"/>
<feature type="domain" description="Fe/B12 periplasmic-binding" evidence="1">
    <location>
        <begin position="41"/>
        <end position="206"/>
    </location>
</feature>
<dbReference type="PANTHER" id="PTHR30535">
    <property type="entry name" value="VITAMIN B12-BINDING PROTEIN"/>
    <property type="match status" value="1"/>
</dbReference>
<protein>
    <submittedName>
        <fullName evidence="2">Vitamin B12 ABC transporter</fullName>
    </submittedName>
</protein>
<dbReference type="Pfam" id="PF01497">
    <property type="entry name" value="Peripla_BP_2"/>
    <property type="match status" value="1"/>
</dbReference>
<reference evidence="2 3" key="2">
    <citation type="submission" date="2015-01" db="EMBL/GenBank/DDBJ databases">
        <authorList>
            <consortium name="NBRP consortium"/>
            <person name="Sawabe T."/>
            <person name="Meirelles P."/>
            <person name="Feng G."/>
            <person name="Sayaka M."/>
            <person name="Hattori M."/>
            <person name="Ohkuma M."/>
        </authorList>
    </citation>
    <scope>NUCLEOTIDE SEQUENCE [LARGE SCALE GENOMIC DNA]</scope>
    <source>
        <strain evidence="3">JCM 19241</strain>
    </source>
</reference>
<evidence type="ECO:0000259" key="1">
    <source>
        <dbReference type="PROSITE" id="PS50983"/>
    </source>
</evidence>
<dbReference type="InterPro" id="IPR002491">
    <property type="entry name" value="ABC_transptr_periplasmic_BD"/>
</dbReference>
<comment type="caution">
    <text evidence="2">The sequence shown here is derived from an EMBL/GenBank/DDBJ whole genome shotgun (WGS) entry which is preliminary data.</text>
</comment>
<accession>A0A0B8QMC2</accession>
<dbReference type="PANTHER" id="PTHR30535:SF34">
    <property type="entry name" value="MOLYBDATE-BINDING PROTEIN MOLA"/>
    <property type="match status" value="1"/>
</dbReference>
<dbReference type="Proteomes" id="UP000031666">
    <property type="component" value="Unassembled WGS sequence"/>
</dbReference>
<sequence length="206" mass="23014">MMKRLGLLVVGLFSPLVWAHYPLMVQDASGTSVVIKAKPVRISSKTLFSDEVLKELVNDQRLTSVTALADNENFSNVVDQYPTSIPRMDMNVEAILANKPDILFAANWSEPNKVAQLRAAGVNVFILPTPYTLDEIEDLIELVGDIVGEEDKAEMVVMEMQRKLQQSLVPNSNEYSVIDYNSWGSSSTKHSTWQLILDEAGFKKCH</sequence>
<dbReference type="PROSITE" id="PS50983">
    <property type="entry name" value="FE_B12_PBP"/>
    <property type="match status" value="1"/>
</dbReference>
<evidence type="ECO:0000313" key="2">
    <source>
        <dbReference type="EMBL" id="GAM75564.1"/>
    </source>
</evidence>
<dbReference type="Gene3D" id="3.40.50.1980">
    <property type="entry name" value="Nitrogenase molybdenum iron protein domain"/>
    <property type="match status" value="2"/>
</dbReference>
<dbReference type="InterPro" id="IPR050902">
    <property type="entry name" value="ABC_Transporter_SBP"/>
</dbReference>
<proteinExistence type="predicted"/>
<reference evidence="2 3" key="1">
    <citation type="submission" date="2015-01" db="EMBL/GenBank/DDBJ databases">
        <title>Vibrio sp. C94 JCM 19241 whole genome shotgun sequence.</title>
        <authorList>
            <person name="Sawabe T."/>
            <person name="Meirelles P."/>
            <person name="Feng G."/>
            <person name="Sayaka M."/>
            <person name="Hattori M."/>
            <person name="Ohkuma M."/>
        </authorList>
    </citation>
    <scope>NUCLEOTIDE SEQUENCE [LARGE SCALE GENOMIC DNA]</scope>
    <source>
        <strain evidence="3">JCM 19241</strain>
    </source>
</reference>
<dbReference type="EMBL" id="BBSC01000004">
    <property type="protein sequence ID" value="GAM75564.1"/>
    <property type="molecule type" value="Genomic_DNA"/>
</dbReference>
<evidence type="ECO:0000313" key="3">
    <source>
        <dbReference type="Proteomes" id="UP000031666"/>
    </source>
</evidence>
<dbReference type="STRING" id="1481914.JCM19241_3476"/>
<gene>
    <name evidence="2" type="ORF">JCM19241_3476</name>
</gene>
<organism evidence="2 3">
    <name type="scientific">Vibrio ishigakensis</name>
    <dbReference type="NCBI Taxonomy" id="1481914"/>
    <lineage>
        <taxon>Bacteria</taxon>
        <taxon>Pseudomonadati</taxon>
        <taxon>Pseudomonadota</taxon>
        <taxon>Gammaproteobacteria</taxon>
        <taxon>Vibrionales</taxon>
        <taxon>Vibrionaceae</taxon>
        <taxon>Vibrio</taxon>
    </lineage>
</organism>
<dbReference type="SUPFAM" id="SSF53807">
    <property type="entry name" value="Helical backbone' metal receptor"/>
    <property type="match status" value="1"/>
</dbReference>
<name>A0A0B8QMC2_9VIBR</name>